<dbReference type="RefSeq" id="WP_115978574.1">
    <property type="nucleotide sequence ID" value="NZ_QOHR01000003.1"/>
</dbReference>
<sequence>MRQAALALALAAGGCGDPNVTEDFRSVVATGGRETVQVPARDLAETMARTGFTRQEILDHGPAIRNALAVQGGAEFRRDGAVAALFSVMDGSLYVVSRRGGTYVHDLSG</sequence>
<organism evidence="1 2">
    <name type="scientific">Rhodosalinus sediminis</name>
    <dbReference type="NCBI Taxonomy" id="1940533"/>
    <lineage>
        <taxon>Bacteria</taxon>
        <taxon>Pseudomonadati</taxon>
        <taxon>Pseudomonadota</taxon>
        <taxon>Alphaproteobacteria</taxon>
        <taxon>Rhodobacterales</taxon>
        <taxon>Paracoccaceae</taxon>
        <taxon>Rhodosalinus</taxon>
    </lineage>
</organism>
<protein>
    <submittedName>
        <fullName evidence="1">Uncharacterized protein</fullName>
    </submittedName>
</protein>
<dbReference type="PROSITE" id="PS51257">
    <property type="entry name" value="PROKAR_LIPOPROTEIN"/>
    <property type="match status" value="1"/>
</dbReference>
<dbReference type="AlphaFoldDB" id="A0A3D9BXU6"/>
<gene>
    <name evidence="1" type="ORF">DRV84_03940</name>
</gene>
<reference evidence="1 2" key="1">
    <citation type="journal article" date="2017" name="Int. J. Syst. Evol. Microbiol.">
        <title>Rhodosalinus sediminis gen. nov., sp. nov., isolated from marine saltern.</title>
        <authorList>
            <person name="Guo L.Y."/>
            <person name="Ling S.K."/>
            <person name="Li C.M."/>
            <person name="Chen G.J."/>
            <person name="Du Z.J."/>
        </authorList>
    </citation>
    <scope>NUCLEOTIDE SEQUENCE [LARGE SCALE GENOMIC DNA]</scope>
    <source>
        <strain evidence="1 2">WDN1C137</strain>
    </source>
</reference>
<evidence type="ECO:0000313" key="2">
    <source>
        <dbReference type="Proteomes" id="UP000257131"/>
    </source>
</evidence>
<evidence type="ECO:0000313" key="1">
    <source>
        <dbReference type="EMBL" id="REC58191.1"/>
    </source>
</evidence>
<name>A0A3D9BXU6_9RHOB</name>
<accession>A0A3D9BXU6</accession>
<dbReference type="Proteomes" id="UP000257131">
    <property type="component" value="Unassembled WGS sequence"/>
</dbReference>
<keyword evidence="2" id="KW-1185">Reference proteome</keyword>
<dbReference type="EMBL" id="QOHR01000003">
    <property type="protein sequence ID" value="REC58191.1"/>
    <property type="molecule type" value="Genomic_DNA"/>
</dbReference>
<proteinExistence type="predicted"/>
<dbReference type="OrthoDB" id="7865769at2"/>
<comment type="caution">
    <text evidence="1">The sequence shown here is derived from an EMBL/GenBank/DDBJ whole genome shotgun (WGS) entry which is preliminary data.</text>
</comment>